<evidence type="ECO:0000313" key="2">
    <source>
        <dbReference type="Proteomes" id="UP000298179"/>
    </source>
</evidence>
<dbReference type="AlphaFoldDB" id="A0A4Y8RF07"/>
<gene>
    <name evidence="1" type="ORF">E3C22_18095</name>
</gene>
<organism evidence="1 2">
    <name type="scientific">Jiella endophytica</name>
    <dbReference type="NCBI Taxonomy" id="2558362"/>
    <lineage>
        <taxon>Bacteria</taxon>
        <taxon>Pseudomonadati</taxon>
        <taxon>Pseudomonadota</taxon>
        <taxon>Alphaproteobacteria</taxon>
        <taxon>Hyphomicrobiales</taxon>
        <taxon>Aurantimonadaceae</taxon>
        <taxon>Jiella</taxon>
    </lineage>
</organism>
<dbReference type="OrthoDB" id="8393227at2"/>
<evidence type="ECO:0000313" key="1">
    <source>
        <dbReference type="EMBL" id="TFF20801.1"/>
    </source>
</evidence>
<proteinExistence type="predicted"/>
<name>A0A4Y8RF07_9HYPH</name>
<protein>
    <submittedName>
        <fullName evidence="1">Uncharacterized protein</fullName>
    </submittedName>
</protein>
<accession>A0A4Y8RF07</accession>
<dbReference type="EMBL" id="SOZD01000005">
    <property type="protein sequence ID" value="TFF20801.1"/>
    <property type="molecule type" value="Genomic_DNA"/>
</dbReference>
<dbReference type="Proteomes" id="UP000298179">
    <property type="component" value="Unassembled WGS sequence"/>
</dbReference>
<comment type="caution">
    <text evidence="1">The sequence shown here is derived from an EMBL/GenBank/DDBJ whole genome shotgun (WGS) entry which is preliminary data.</text>
</comment>
<dbReference type="RefSeq" id="WP_134763276.1">
    <property type="nucleotide sequence ID" value="NZ_SOZD01000005.1"/>
</dbReference>
<reference evidence="1 2" key="1">
    <citation type="submission" date="2019-03" db="EMBL/GenBank/DDBJ databases">
        <title>Jiella endophytica sp. nov., a novel endophytic bacterium isolated from root of Ficus microcarpa Linn. f.</title>
        <authorList>
            <person name="Tuo L."/>
        </authorList>
    </citation>
    <scope>NUCLEOTIDE SEQUENCE [LARGE SCALE GENOMIC DNA]</scope>
    <source>
        <strain evidence="1 2">CBS5Q-3</strain>
    </source>
</reference>
<keyword evidence="2" id="KW-1185">Reference proteome</keyword>
<sequence>MLTAMQSAAIVALWRTSHFDTLDIARLLAVPEPDVVVLLDAVRDAERGEAIFALVEGGLA</sequence>